<keyword evidence="1" id="KW-1133">Transmembrane helix</keyword>
<gene>
    <name evidence="3" type="ORF">NPIL_606921</name>
</gene>
<proteinExistence type="predicted"/>
<evidence type="ECO:0000256" key="1">
    <source>
        <dbReference type="SAM" id="Phobius"/>
    </source>
</evidence>
<keyword evidence="2" id="KW-0732">Signal</keyword>
<feature type="transmembrane region" description="Helical" evidence="1">
    <location>
        <begin position="81"/>
        <end position="101"/>
    </location>
</feature>
<organism evidence="3 4">
    <name type="scientific">Nephila pilipes</name>
    <name type="common">Giant wood spider</name>
    <name type="synonym">Nephila maculata</name>
    <dbReference type="NCBI Taxonomy" id="299642"/>
    <lineage>
        <taxon>Eukaryota</taxon>
        <taxon>Metazoa</taxon>
        <taxon>Ecdysozoa</taxon>
        <taxon>Arthropoda</taxon>
        <taxon>Chelicerata</taxon>
        <taxon>Arachnida</taxon>
        <taxon>Araneae</taxon>
        <taxon>Araneomorphae</taxon>
        <taxon>Entelegynae</taxon>
        <taxon>Araneoidea</taxon>
        <taxon>Nephilidae</taxon>
        <taxon>Nephila</taxon>
    </lineage>
</organism>
<protein>
    <submittedName>
        <fullName evidence="3">Uncharacterized protein</fullName>
    </submittedName>
</protein>
<dbReference type="AlphaFoldDB" id="A0A8X6QBJ6"/>
<accession>A0A8X6QBJ6</accession>
<keyword evidence="1" id="KW-0812">Transmembrane</keyword>
<sequence length="128" mass="14704">MWKRNNYAMFSSLLLELTCVLLLHMLSRDAKGQLFEAYSRTKLTAVMAFGCVEWPLTLAASIVFIVFGIKLNQGFQLEDDGYFYALVPCALANIWSIVLIYDARCFRKKFDEYEAQVQENNLAENQAL</sequence>
<dbReference type="OrthoDB" id="6408624at2759"/>
<keyword evidence="1" id="KW-0472">Membrane</keyword>
<reference evidence="3" key="1">
    <citation type="submission" date="2020-08" db="EMBL/GenBank/DDBJ databases">
        <title>Multicomponent nature underlies the extraordinary mechanical properties of spider dragline silk.</title>
        <authorList>
            <person name="Kono N."/>
            <person name="Nakamura H."/>
            <person name="Mori M."/>
            <person name="Yoshida Y."/>
            <person name="Ohtoshi R."/>
            <person name="Malay A.D."/>
            <person name="Moran D.A.P."/>
            <person name="Tomita M."/>
            <person name="Numata K."/>
            <person name="Arakawa K."/>
        </authorList>
    </citation>
    <scope>NUCLEOTIDE SEQUENCE</scope>
</reference>
<evidence type="ECO:0000313" key="3">
    <source>
        <dbReference type="EMBL" id="GFU12616.1"/>
    </source>
</evidence>
<evidence type="ECO:0000256" key="2">
    <source>
        <dbReference type="SAM" id="SignalP"/>
    </source>
</evidence>
<feature type="signal peptide" evidence="2">
    <location>
        <begin position="1"/>
        <end position="32"/>
    </location>
</feature>
<comment type="caution">
    <text evidence="3">The sequence shown here is derived from an EMBL/GenBank/DDBJ whole genome shotgun (WGS) entry which is preliminary data.</text>
</comment>
<dbReference type="EMBL" id="BMAW01125486">
    <property type="protein sequence ID" value="GFU12616.1"/>
    <property type="molecule type" value="Genomic_DNA"/>
</dbReference>
<feature type="chain" id="PRO_5036474432" evidence="2">
    <location>
        <begin position="33"/>
        <end position="128"/>
    </location>
</feature>
<evidence type="ECO:0000313" key="4">
    <source>
        <dbReference type="Proteomes" id="UP000887013"/>
    </source>
</evidence>
<keyword evidence="4" id="KW-1185">Reference proteome</keyword>
<name>A0A8X6QBJ6_NEPPI</name>
<dbReference type="Proteomes" id="UP000887013">
    <property type="component" value="Unassembled WGS sequence"/>
</dbReference>
<feature type="transmembrane region" description="Helical" evidence="1">
    <location>
        <begin position="46"/>
        <end position="69"/>
    </location>
</feature>